<keyword evidence="2" id="KW-1133">Transmembrane helix</keyword>
<evidence type="ECO:0000256" key="1">
    <source>
        <dbReference type="SAM" id="MobiDB-lite"/>
    </source>
</evidence>
<accession>A0ABR8PU53</accession>
<feature type="transmembrane region" description="Helical" evidence="2">
    <location>
        <begin position="6"/>
        <end position="29"/>
    </location>
</feature>
<name>A0ABR8PU53_9CLOT</name>
<feature type="region of interest" description="Disordered" evidence="1">
    <location>
        <begin position="285"/>
        <end position="311"/>
    </location>
</feature>
<evidence type="ECO:0000313" key="5">
    <source>
        <dbReference type="Proteomes" id="UP000627781"/>
    </source>
</evidence>
<evidence type="ECO:0000259" key="3">
    <source>
        <dbReference type="Pfam" id="PF13349"/>
    </source>
</evidence>
<dbReference type="Proteomes" id="UP000627781">
    <property type="component" value="Unassembled WGS sequence"/>
</dbReference>
<keyword evidence="2" id="KW-0812">Transmembrane</keyword>
<dbReference type="PANTHER" id="PTHR34094">
    <property type="match status" value="1"/>
</dbReference>
<dbReference type="RefSeq" id="WP_191768596.1">
    <property type="nucleotide sequence ID" value="NZ_JACSRA010000014.1"/>
</dbReference>
<proteinExistence type="predicted"/>
<evidence type="ECO:0000256" key="2">
    <source>
        <dbReference type="SAM" id="Phobius"/>
    </source>
</evidence>
<reference evidence="4 5" key="1">
    <citation type="submission" date="2020-08" db="EMBL/GenBank/DDBJ databases">
        <title>A Genomic Blueprint of the Chicken Gut Microbiome.</title>
        <authorList>
            <person name="Gilroy R."/>
            <person name="Ravi A."/>
            <person name="Getino M."/>
            <person name="Pursley I."/>
            <person name="Horton D.L."/>
            <person name="Alikhan N.-F."/>
            <person name="Baker D."/>
            <person name="Gharbi K."/>
            <person name="Hall N."/>
            <person name="Watson M."/>
            <person name="Adriaenssens E.M."/>
            <person name="Foster-Nyarko E."/>
            <person name="Jarju S."/>
            <person name="Secka A."/>
            <person name="Antonio M."/>
            <person name="Oren A."/>
            <person name="Chaudhuri R."/>
            <person name="La Ragione R.M."/>
            <person name="Hildebrand F."/>
            <person name="Pallen M.J."/>
        </authorList>
    </citation>
    <scope>NUCLEOTIDE SEQUENCE [LARGE SCALE GENOMIC DNA]</scope>
    <source>
        <strain evidence="4 5">Sa3CVN1</strain>
    </source>
</reference>
<dbReference type="Pfam" id="PF13349">
    <property type="entry name" value="DUF4097"/>
    <property type="match status" value="1"/>
</dbReference>
<dbReference type="PANTHER" id="PTHR34094:SF1">
    <property type="entry name" value="PROTEIN FAM185A"/>
    <property type="match status" value="1"/>
</dbReference>
<dbReference type="InterPro" id="IPR025164">
    <property type="entry name" value="Toastrack_DUF4097"/>
</dbReference>
<feature type="domain" description="DUF4097" evidence="3">
    <location>
        <begin position="63"/>
        <end position="309"/>
    </location>
</feature>
<comment type="caution">
    <text evidence="4">The sequence shown here is derived from an EMBL/GenBank/DDBJ whole genome shotgun (WGS) entry which is preliminary data.</text>
</comment>
<keyword evidence="5" id="KW-1185">Reference proteome</keyword>
<protein>
    <submittedName>
        <fullName evidence="4">DUF4097 family beta strand repeat protein</fullName>
    </submittedName>
</protein>
<gene>
    <name evidence="4" type="ORF">H9661_10110</name>
</gene>
<keyword evidence="2" id="KW-0472">Membrane</keyword>
<sequence length="311" mass="34004">MNKKLIKTLIAIWAIVAISLTGFLVYGIVSGKGMKNMIKPFVFSFNSETTIQKEESIDLTNLNKVNINFSSSDVVLKTTDEPKMKVVQRAKSKLDDNEKFIVDKTGDEVIIRKKSLNASSIFHFGIYSEEIEIYIPKSYNKDLNVESSSGDVKSSLETSLNKVSFSAHSGDIGMETGINANDVKIKVSSGNVDVESITSKTYDISSSSGDININSVSGSGEIESRSGDIKIQYKDISEYSNVSAHSGDINIFIPSELSFKFSGKCISGDITSDFDLNYKNKKENEATGQIGNGPYKNLDVNTSSGDIDIKK</sequence>
<evidence type="ECO:0000313" key="4">
    <source>
        <dbReference type="EMBL" id="MBD7911711.1"/>
    </source>
</evidence>
<dbReference type="EMBL" id="JACSRA010000014">
    <property type="protein sequence ID" value="MBD7911711.1"/>
    <property type="molecule type" value="Genomic_DNA"/>
</dbReference>
<organism evidence="4 5">
    <name type="scientific">Clostridium cibarium</name>
    <dbReference type="NCBI Taxonomy" id="2762247"/>
    <lineage>
        <taxon>Bacteria</taxon>
        <taxon>Bacillati</taxon>
        <taxon>Bacillota</taxon>
        <taxon>Clostridia</taxon>
        <taxon>Eubacteriales</taxon>
        <taxon>Clostridiaceae</taxon>
        <taxon>Clostridium</taxon>
    </lineage>
</organism>